<dbReference type="Gene3D" id="1.10.3720.10">
    <property type="entry name" value="MetI-like"/>
    <property type="match status" value="1"/>
</dbReference>
<dbReference type="InterPro" id="IPR000515">
    <property type="entry name" value="MetI-like"/>
</dbReference>
<comment type="caution">
    <text evidence="10">The sequence shown here is derived from an EMBL/GenBank/DDBJ whole genome shotgun (WGS) entry which is preliminary data.</text>
</comment>
<evidence type="ECO:0000256" key="5">
    <source>
        <dbReference type="ARBA" id="ARBA00022989"/>
    </source>
</evidence>
<evidence type="ECO:0000259" key="9">
    <source>
        <dbReference type="PROSITE" id="PS50928"/>
    </source>
</evidence>
<proteinExistence type="inferred from homology"/>
<evidence type="ECO:0000313" key="10">
    <source>
        <dbReference type="EMBL" id="PPJ35363.1"/>
    </source>
</evidence>
<dbReference type="OrthoDB" id="9796361at2"/>
<comment type="subcellular location">
    <subcellularLocation>
        <location evidence="1 7">Cell membrane</location>
        <topology evidence="1 7">Multi-pass membrane protein</topology>
    </subcellularLocation>
</comment>
<feature type="region of interest" description="Disordered" evidence="8">
    <location>
        <begin position="1"/>
        <end position="30"/>
    </location>
</feature>
<keyword evidence="3" id="KW-1003">Cell membrane</keyword>
<feature type="compositionally biased region" description="Polar residues" evidence="8">
    <location>
        <begin position="1"/>
        <end position="12"/>
    </location>
</feature>
<dbReference type="PANTHER" id="PTHR30151:SF0">
    <property type="entry name" value="ABC TRANSPORTER PERMEASE PROTEIN MJ0413-RELATED"/>
    <property type="match status" value="1"/>
</dbReference>
<evidence type="ECO:0000256" key="7">
    <source>
        <dbReference type="RuleBase" id="RU363032"/>
    </source>
</evidence>
<evidence type="ECO:0000256" key="4">
    <source>
        <dbReference type="ARBA" id="ARBA00022692"/>
    </source>
</evidence>
<dbReference type="RefSeq" id="WP_104378533.1">
    <property type="nucleotide sequence ID" value="NZ_PSZC01000022.1"/>
</dbReference>
<dbReference type="SUPFAM" id="SSF161098">
    <property type="entry name" value="MetI-like"/>
    <property type="match status" value="1"/>
</dbReference>
<feature type="transmembrane region" description="Helical" evidence="7">
    <location>
        <begin position="249"/>
        <end position="270"/>
    </location>
</feature>
<evidence type="ECO:0000256" key="3">
    <source>
        <dbReference type="ARBA" id="ARBA00022475"/>
    </source>
</evidence>
<evidence type="ECO:0000256" key="1">
    <source>
        <dbReference type="ARBA" id="ARBA00004651"/>
    </source>
</evidence>
<feature type="transmembrane region" description="Helical" evidence="7">
    <location>
        <begin position="94"/>
        <end position="113"/>
    </location>
</feature>
<feature type="transmembrane region" description="Helical" evidence="7">
    <location>
        <begin position="35"/>
        <end position="59"/>
    </location>
</feature>
<evidence type="ECO:0000256" key="8">
    <source>
        <dbReference type="SAM" id="MobiDB-lite"/>
    </source>
</evidence>
<evidence type="ECO:0000256" key="6">
    <source>
        <dbReference type="ARBA" id="ARBA00023136"/>
    </source>
</evidence>
<dbReference type="AlphaFoldDB" id="A0A2S6AJG9"/>
<gene>
    <name evidence="10" type="ORF">C5E45_26265</name>
</gene>
<dbReference type="CDD" id="cd06261">
    <property type="entry name" value="TM_PBP2"/>
    <property type="match status" value="1"/>
</dbReference>
<evidence type="ECO:0000313" key="11">
    <source>
        <dbReference type="Proteomes" id="UP000239874"/>
    </source>
</evidence>
<keyword evidence="4 7" id="KW-0812">Transmembrane</keyword>
<dbReference type="GO" id="GO:0005886">
    <property type="term" value="C:plasma membrane"/>
    <property type="evidence" value="ECO:0007669"/>
    <property type="project" value="UniProtKB-SubCell"/>
</dbReference>
<feature type="transmembrane region" description="Helical" evidence="7">
    <location>
        <begin position="125"/>
        <end position="147"/>
    </location>
</feature>
<accession>A0A2S6AJG9</accession>
<dbReference type="InterPro" id="IPR035906">
    <property type="entry name" value="MetI-like_sf"/>
</dbReference>
<comment type="similarity">
    <text evidence="7">Belongs to the binding-protein-dependent transport system permease family.</text>
</comment>
<dbReference type="EMBL" id="PSZC01000022">
    <property type="protein sequence ID" value="PPJ35363.1"/>
    <property type="molecule type" value="Genomic_DNA"/>
</dbReference>
<dbReference type="Pfam" id="PF00528">
    <property type="entry name" value="BPD_transp_1"/>
    <property type="match status" value="1"/>
</dbReference>
<organism evidence="10 11">
    <name type="scientific">Nocardia nova</name>
    <dbReference type="NCBI Taxonomy" id="37330"/>
    <lineage>
        <taxon>Bacteria</taxon>
        <taxon>Bacillati</taxon>
        <taxon>Actinomycetota</taxon>
        <taxon>Actinomycetes</taxon>
        <taxon>Mycobacteriales</taxon>
        <taxon>Nocardiaceae</taxon>
        <taxon>Nocardia</taxon>
    </lineage>
</organism>
<protein>
    <submittedName>
        <fullName evidence="10">ABC transporter permease</fullName>
    </submittedName>
</protein>
<keyword evidence="2 7" id="KW-0813">Transport</keyword>
<keyword evidence="5 7" id="KW-1133">Transmembrane helix</keyword>
<dbReference type="PROSITE" id="PS50928">
    <property type="entry name" value="ABC_TM1"/>
    <property type="match status" value="1"/>
</dbReference>
<sequence length="282" mass="29421">MTTSSLHTASDTATDRSPRRASARISRPSSPRWRAAGGTVVSLALAGIVWTLVAATGHFPAQLFPSLPKIAAAGHTLWSEGLLLPDIAASLRRALIGFAVGSAAGVAAAILTASTTAGRRLLQPVLRLLSPVPTIGLVPLAILWFGLGESSKTLVIALGVLVPVWINSHTGFSSTPADFLRASRCLGAGRGQILARVVIPEALPDVTAGLRVGAAMAFVLIVVAEMTGTTAGIGYRIYQAQLYSQADRLIFCLIVLGIIGAVCDFAIAAVTEPITRWAREER</sequence>
<feature type="transmembrane region" description="Helical" evidence="7">
    <location>
        <begin position="214"/>
        <end position="237"/>
    </location>
</feature>
<dbReference type="GO" id="GO:0055085">
    <property type="term" value="P:transmembrane transport"/>
    <property type="evidence" value="ECO:0007669"/>
    <property type="project" value="InterPro"/>
</dbReference>
<name>A0A2S6AJG9_9NOCA</name>
<dbReference type="PANTHER" id="PTHR30151">
    <property type="entry name" value="ALKANE SULFONATE ABC TRANSPORTER-RELATED, MEMBRANE SUBUNIT"/>
    <property type="match status" value="1"/>
</dbReference>
<keyword evidence="6 7" id="KW-0472">Membrane</keyword>
<dbReference type="Proteomes" id="UP000239874">
    <property type="component" value="Unassembled WGS sequence"/>
</dbReference>
<reference evidence="10 11" key="1">
    <citation type="submission" date="2018-02" db="EMBL/GenBank/DDBJ databases">
        <title>8 Nocardia nova and 1 Nocardia cyriacigeorgica strain used for evolution to TMP-SMX.</title>
        <authorList>
            <person name="Mehta H."/>
            <person name="Weng J."/>
            <person name="Shamoo Y."/>
        </authorList>
    </citation>
    <scope>NUCLEOTIDE SEQUENCE [LARGE SCALE GENOMIC DNA]</scope>
    <source>
        <strain evidence="10 11">MDA3139</strain>
    </source>
</reference>
<evidence type="ECO:0000256" key="2">
    <source>
        <dbReference type="ARBA" id="ARBA00022448"/>
    </source>
</evidence>
<feature type="domain" description="ABC transmembrane type-1" evidence="9">
    <location>
        <begin position="87"/>
        <end position="271"/>
    </location>
</feature>